<name>A0A1D1UX88_RAMVA</name>
<comment type="caution">
    <text evidence="10">The sequence shown here is derived from an EMBL/GenBank/DDBJ whole genome shotgun (WGS) entry which is preliminary data.</text>
</comment>
<evidence type="ECO:0000313" key="11">
    <source>
        <dbReference type="Proteomes" id="UP000186922"/>
    </source>
</evidence>
<dbReference type="OrthoDB" id="6155966at2759"/>
<reference evidence="10 11" key="1">
    <citation type="journal article" date="2016" name="Nat. Commun.">
        <title>Extremotolerant tardigrade genome and improved radiotolerance of human cultured cells by tardigrade-unique protein.</title>
        <authorList>
            <person name="Hashimoto T."/>
            <person name="Horikawa D.D."/>
            <person name="Saito Y."/>
            <person name="Kuwahara H."/>
            <person name="Kozuka-Hata H."/>
            <person name="Shin-I T."/>
            <person name="Minakuchi Y."/>
            <person name="Ohishi K."/>
            <person name="Motoyama A."/>
            <person name="Aizu T."/>
            <person name="Enomoto A."/>
            <person name="Kondo K."/>
            <person name="Tanaka S."/>
            <person name="Hara Y."/>
            <person name="Koshikawa S."/>
            <person name="Sagara H."/>
            <person name="Miura T."/>
            <person name="Yokobori S."/>
            <person name="Miyagawa K."/>
            <person name="Suzuki Y."/>
            <person name="Kubo T."/>
            <person name="Oyama M."/>
            <person name="Kohara Y."/>
            <person name="Fujiyama A."/>
            <person name="Arakawa K."/>
            <person name="Katayama T."/>
            <person name="Toyoda A."/>
            <person name="Kunieda T."/>
        </authorList>
    </citation>
    <scope>NUCLEOTIDE SEQUENCE [LARGE SCALE GENOMIC DNA]</scope>
    <source>
        <strain evidence="10 11">YOKOZUNA-1</strain>
    </source>
</reference>
<feature type="domain" description="C2H2-type" evidence="9">
    <location>
        <begin position="288"/>
        <end position="316"/>
    </location>
</feature>
<keyword evidence="4 7" id="KW-0863">Zinc-finger</keyword>
<feature type="compositionally biased region" description="Polar residues" evidence="8">
    <location>
        <begin position="130"/>
        <end position="142"/>
    </location>
</feature>
<sequence length="466" mass="52018">MQKSVREAYNGCLSCQTQLSNIYRLSMEFNQEKSCVSRGNLGNSAFQMVLPRPDLASSMSIDRSMKACNSFFPTNPLWQRCPPFGPAMWPFMQMLHPGTFSTLQALSAANSDYANAAALAAKKLDLTTKSVSPRQHGSTVSNLPDALSNKNRDKGVTTIECDSSTNGKVAGKQAKFRFEDLPRCLELSDSSSEKSKCDNDVVQLNPRSAYPSRSSHPIFPSVHSPFAWNHHLARFIEWQSQQATRLPPLNRLPGFLPGRPPSEASVDASSRSPSLSSEHPPSGKHCPYSCPKCTKLFSTVHGLEVHVRRAHTGNRRPYACQACSKTFGHSVSLTQHNKAVHCQERQFQCHQCGKCFKRSSTLSTHLLIHSNTRPYTCPWSSCGKSFHQKSDMKKHTYIHTGEKPHKCTVCGKAFSQSSNLITHFRKHTGHKPFGCQYCGRAFQRKVDLRRHTETQHPSAPKISLDE</sequence>
<dbReference type="InterPro" id="IPR036236">
    <property type="entry name" value="Znf_C2H2_sf"/>
</dbReference>
<evidence type="ECO:0000313" key="10">
    <source>
        <dbReference type="EMBL" id="GAU92312.1"/>
    </source>
</evidence>
<dbReference type="InterPro" id="IPR013087">
    <property type="entry name" value="Znf_C2H2_type"/>
</dbReference>
<comment type="subcellular location">
    <subcellularLocation>
        <location evidence="1">Nucleus</location>
    </subcellularLocation>
</comment>
<feature type="compositionally biased region" description="Low complexity" evidence="8">
    <location>
        <begin position="261"/>
        <end position="280"/>
    </location>
</feature>
<protein>
    <recommendedName>
        <fullName evidence="9">C2H2-type domain-containing protein</fullName>
    </recommendedName>
</protein>
<evidence type="ECO:0000256" key="4">
    <source>
        <dbReference type="ARBA" id="ARBA00022771"/>
    </source>
</evidence>
<dbReference type="AlphaFoldDB" id="A0A1D1UX88"/>
<evidence type="ECO:0000256" key="8">
    <source>
        <dbReference type="SAM" id="MobiDB-lite"/>
    </source>
</evidence>
<proteinExistence type="predicted"/>
<feature type="domain" description="C2H2-type" evidence="9">
    <location>
        <begin position="375"/>
        <end position="404"/>
    </location>
</feature>
<keyword evidence="5" id="KW-0862">Zinc</keyword>
<dbReference type="PROSITE" id="PS50157">
    <property type="entry name" value="ZINC_FINGER_C2H2_2"/>
    <property type="match status" value="6"/>
</dbReference>
<evidence type="ECO:0000259" key="9">
    <source>
        <dbReference type="PROSITE" id="PS50157"/>
    </source>
</evidence>
<dbReference type="GO" id="GO:0005634">
    <property type="term" value="C:nucleus"/>
    <property type="evidence" value="ECO:0007669"/>
    <property type="project" value="UniProtKB-SubCell"/>
</dbReference>
<dbReference type="FunFam" id="3.30.160.60:FF:000345">
    <property type="entry name" value="Zinc finger protein Gfi-1"/>
    <property type="match status" value="1"/>
</dbReference>
<evidence type="ECO:0000256" key="1">
    <source>
        <dbReference type="ARBA" id="ARBA00004123"/>
    </source>
</evidence>
<feature type="domain" description="C2H2-type" evidence="9">
    <location>
        <begin position="433"/>
        <end position="461"/>
    </location>
</feature>
<dbReference type="EMBL" id="BDGG01000002">
    <property type="protein sequence ID" value="GAU92312.1"/>
    <property type="molecule type" value="Genomic_DNA"/>
</dbReference>
<dbReference type="Proteomes" id="UP000186922">
    <property type="component" value="Unassembled WGS sequence"/>
</dbReference>
<feature type="domain" description="C2H2-type" evidence="9">
    <location>
        <begin position="405"/>
        <end position="432"/>
    </location>
</feature>
<feature type="domain" description="C2H2-type" evidence="9">
    <location>
        <begin position="318"/>
        <end position="346"/>
    </location>
</feature>
<organism evidence="10 11">
    <name type="scientific">Ramazzottius varieornatus</name>
    <name type="common">Water bear</name>
    <name type="synonym">Tardigrade</name>
    <dbReference type="NCBI Taxonomy" id="947166"/>
    <lineage>
        <taxon>Eukaryota</taxon>
        <taxon>Metazoa</taxon>
        <taxon>Ecdysozoa</taxon>
        <taxon>Tardigrada</taxon>
        <taxon>Eutardigrada</taxon>
        <taxon>Parachela</taxon>
        <taxon>Hypsibioidea</taxon>
        <taxon>Ramazzottiidae</taxon>
        <taxon>Ramazzottius</taxon>
    </lineage>
</organism>
<keyword evidence="3" id="KW-0677">Repeat</keyword>
<dbReference type="FunFam" id="3.30.160.60:FF:000148">
    <property type="entry name" value="zinc finger protein Gfi-1"/>
    <property type="match status" value="1"/>
</dbReference>
<evidence type="ECO:0000256" key="3">
    <source>
        <dbReference type="ARBA" id="ARBA00022737"/>
    </source>
</evidence>
<dbReference type="FunFam" id="3.30.160.60:FF:000245">
    <property type="entry name" value="zinc finger protein Gfi-1"/>
    <property type="match status" value="1"/>
</dbReference>
<keyword evidence="11" id="KW-1185">Reference proteome</keyword>
<gene>
    <name evidence="10" type="primary">RvY_04408-1</name>
    <name evidence="10" type="synonym">RvY_04408.1</name>
    <name evidence="10" type="ORF">RvY_04408</name>
</gene>
<dbReference type="Pfam" id="PF00096">
    <property type="entry name" value="zf-C2H2"/>
    <property type="match status" value="5"/>
</dbReference>
<accession>A0A1D1UX88</accession>
<feature type="region of interest" description="Disordered" evidence="8">
    <location>
        <begin position="130"/>
        <end position="151"/>
    </location>
</feature>
<dbReference type="PANTHER" id="PTHR24393:SF146">
    <property type="entry name" value="ZINC FINGER PROTEIN GFI-1B"/>
    <property type="match status" value="1"/>
</dbReference>
<dbReference type="PANTHER" id="PTHR24393">
    <property type="entry name" value="ZINC FINGER PROTEIN"/>
    <property type="match status" value="1"/>
</dbReference>
<evidence type="ECO:0000256" key="5">
    <source>
        <dbReference type="ARBA" id="ARBA00022833"/>
    </source>
</evidence>
<dbReference type="PROSITE" id="PS00028">
    <property type="entry name" value="ZINC_FINGER_C2H2_1"/>
    <property type="match status" value="6"/>
</dbReference>
<dbReference type="STRING" id="947166.A0A1D1UX88"/>
<feature type="region of interest" description="Disordered" evidence="8">
    <location>
        <begin position="249"/>
        <end position="284"/>
    </location>
</feature>
<dbReference type="Gene3D" id="3.30.160.60">
    <property type="entry name" value="Classic Zinc Finger"/>
    <property type="match status" value="6"/>
</dbReference>
<dbReference type="GO" id="GO:0008270">
    <property type="term" value="F:zinc ion binding"/>
    <property type="evidence" value="ECO:0007669"/>
    <property type="project" value="UniProtKB-KW"/>
</dbReference>
<dbReference type="GO" id="GO:1903706">
    <property type="term" value="P:regulation of hemopoiesis"/>
    <property type="evidence" value="ECO:0007669"/>
    <property type="project" value="TreeGrafter"/>
</dbReference>
<keyword evidence="6" id="KW-0539">Nucleus</keyword>
<dbReference type="SMART" id="SM00355">
    <property type="entry name" value="ZnF_C2H2"/>
    <property type="match status" value="6"/>
</dbReference>
<dbReference type="SUPFAM" id="SSF57667">
    <property type="entry name" value="beta-beta-alpha zinc fingers"/>
    <property type="match status" value="4"/>
</dbReference>
<dbReference type="GO" id="GO:0000978">
    <property type="term" value="F:RNA polymerase II cis-regulatory region sequence-specific DNA binding"/>
    <property type="evidence" value="ECO:0007669"/>
    <property type="project" value="TreeGrafter"/>
</dbReference>
<feature type="domain" description="C2H2-type" evidence="9">
    <location>
        <begin position="347"/>
        <end position="374"/>
    </location>
</feature>
<evidence type="ECO:0000256" key="6">
    <source>
        <dbReference type="ARBA" id="ARBA00023242"/>
    </source>
</evidence>
<evidence type="ECO:0000256" key="2">
    <source>
        <dbReference type="ARBA" id="ARBA00022723"/>
    </source>
</evidence>
<evidence type="ECO:0000256" key="7">
    <source>
        <dbReference type="PROSITE-ProRule" id="PRU00042"/>
    </source>
</evidence>
<dbReference type="FunFam" id="3.30.160.60:FF:000432">
    <property type="entry name" value="zinc finger protein Gfi-1b isoform X1"/>
    <property type="match status" value="1"/>
</dbReference>
<dbReference type="GO" id="GO:0001228">
    <property type="term" value="F:DNA-binding transcription activator activity, RNA polymerase II-specific"/>
    <property type="evidence" value="ECO:0007669"/>
    <property type="project" value="TreeGrafter"/>
</dbReference>
<keyword evidence="2" id="KW-0479">Metal-binding</keyword>